<proteinExistence type="predicted"/>
<evidence type="ECO:0000313" key="1">
    <source>
        <dbReference type="EMBL" id="THU87485.1"/>
    </source>
</evidence>
<name>A0A4V4HDK2_DENBC</name>
<dbReference type="Proteomes" id="UP000297245">
    <property type="component" value="Unassembled WGS sequence"/>
</dbReference>
<dbReference type="AlphaFoldDB" id="A0A4V4HDK2"/>
<keyword evidence="2" id="KW-1185">Reference proteome</keyword>
<reference evidence="1 2" key="1">
    <citation type="journal article" date="2019" name="Nat. Ecol. Evol.">
        <title>Megaphylogeny resolves global patterns of mushroom evolution.</title>
        <authorList>
            <person name="Varga T."/>
            <person name="Krizsan K."/>
            <person name="Foldi C."/>
            <person name="Dima B."/>
            <person name="Sanchez-Garcia M."/>
            <person name="Sanchez-Ramirez S."/>
            <person name="Szollosi G.J."/>
            <person name="Szarkandi J.G."/>
            <person name="Papp V."/>
            <person name="Albert L."/>
            <person name="Andreopoulos W."/>
            <person name="Angelini C."/>
            <person name="Antonin V."/>
            <person name="Barry K.W."/>
            <person name="Bougher N.L."/>
            <person name="Buchanan P."/>
            <person name="Buyck B."/>
            <person name="Bense V."/>
            <person name="Catcheside P."/>
            <person name="Chovatia M."/>
            <person name="Cooper J."/>
            <person name="Damon W."/>
            <person name="Desjardin D."/>
            <person name="Finy P."/>
            <person name="Geml J."/>
            <person name="Haridas S."/>
            <person name="Hughes K."/>
            <person name="Justo A."/>
            <person name="Karasinski D."/>
            <person name="Kautmanova I."/>
            <person name="Kiss B."/>
            <person name="Kocsube S."/>
            <person name="Kotiranta H."/>
            <person name="LaButti K.M."/>
            <person name="Lechner B.E."/>
            <person name="Liimatainen K."/>
            <person name="Lipzen A."/>
            <person name="Lukacs Z."/>
            <person name="Mihaltcheva S."/>
            <person name="Morgado L.N."/>
            <person name="Niskanen T."/>
            <person name="Noordeloos M.E."/>
            <person name="Ohm R.A."/>
            <person name="Ortiz-Santana B."/>
            <person name="Ovrebo C."/>
            <person name="Racz N."/>
            <person name="Riley R."/>
            <person name="Savchenko A."/>
            <person name="Shiryaev A."/>
            <person name="Soop K."/>
            <person name="Spirin V."/>
            <person name="Szebenyi C."/>
            <person name="Tomsovsky M."/>
            <person name="Tulloss R.E."/>
            <person name="Uehling J."/>
            <person name="Grigoriev I.V."/>
            <person name="Vagvolgyi C."/>
            <person name="Papp T."/>
            <person name="Martin F.M."/>
            <person name="Miettinen O."/>
            <person name="Hibbett D.S."/>
            <person name="Nagy L.G."/>
        </authorList>
    </citation>
    <scope>NUCLEOTIDE SEQUENCE [LARGE SCALE GENOMIC DNA]</scope>
    <source>
        <strain evidence="1 2">CBS 962.96</strain>
    </source>
</reference>
<evidence type="ECO:0000313" key="2">
    <source>
        <dbReference type="Proteomes" id="UP000297245"/>
    </source>
</evidence>
<gene>
    <name evidence="1" type="ORF">K435DRAFT_842517</name>
</gene>
<dbReference type="EMBL" id="ML179448">
    <property type="protein sequence ID" value="THU87485.1"/>
    <property type="molecule type" value="Genomic_DNA"/>
</dbReference>
<organism evidence="1 2">
    <name type="scientific">Dendrothele bispora (strain CBS 962.96)</name>
    <dbReference type="NCBI Taxonomy" id="1314807"/>
    <lineage>
        <taxon>Eukaryota</taxon>
        <taxon>Fungi</taxon>
        <taxon>Dikarya</taxon>
        <taxon>Basidiomycota</taxon>
        <taxon>Agaricomycotina</taxon>
        <taxon>Agaricomycetes</taxon>
        <taxon>Agaricomycetidae</taxon>
        <taxon>Agaricales</taxon>
        <taxon>Agaricales incertae sedis</taxon>
        <taxon>Dendrothele</taxon>
    </lineage>
</organism>
<protein>
    <submittedName>
        <fullName evidence="1">Uncharacterized protein</fullName>
    </submittedName>
</protein>
<sequence length="109" mass="12333">MPRNAQAFNIATSNTTPRMSAPLWWSSKLPRLTTSKLDGNLSTFLPHSGVFQVYGAVVQVYCFLSGRRSSVITRPYPLTSFDKIYTLHNERHVLYADILITICLITKKV</sequence>
<accession>A0A4V4HDK2</accession>